<evidence type="ECO:0000313" key="2">
    <source>
        <dbReference type="EMBL" id="CAA9503950.1"/>
    </source>
</evidence>
<dbReference type="EMBL" id="CADCVW010000065">
    <property type="protein sequence ID" value="CAA9503950.1"/>
    <property type="molecule type" value="Genomic_DNA"/>
</dbReference>
<sequence length="37" mass="3724">MLTRGFGASSASGAASADRRRGFAAAQSRLLPSNDLG</sequence>
<protein>
    <submittedName>
        <fullName evidence="2">Uncharacterized protein</fullName>
    </submittedName>
</protein>
<gene>
    <name evidence="2" type="ORF">AVDCRST_MAG39-1545</name>
</gene>
<organism evidence="2">
    <name type="scientific">uncultured Sphingomonadaceae bacterium</name>
    <dbReference type="NCBI Taxonomy" id="169976"/>
    <lineage>
        <taxon>Bacteria</taxon>
        <taxon>Pseudomonadati</taxon>
        <taxon>Pseudomonadota</taxon>
        <taxon>Alphaproteobacteria</taxon>
        <taxon>Sphingomonadales</taxon>
        <taxon>Sphingomonadaceae</taxon>
        <taxon>environmental samples</taxon>
    </lineage>
</organism>
<feature type="region of interest" description="Disordered" evidence="1">
    <location>
        <begin position="1"/>
        <end position="37"/>
    </location>
</feature>
<proteinExistence type="predicted"/>
<dbReference type="AlphaFoldDB" id="A0A6J4SSF5"/>
<feature type="compositionally biased region" description="Low complexity" evidence="1">
    <location>
        <begin position="1"/>
        <end position="16"/>
    </location>
</feature>
<name>A0A6J4SSF5_9SPHN</name>
<reference evidence="2" key="1">
    <citation type="submission" date="2020-02" db="EMBL/GenBank/DDBJ databases">
        <authorList>
            <person name="Meier V. D."/>
        </authorList>
    </citation>
    <scope>NUCLEOTIDE SEQUENCE</scope>
    <source>
        <strain evidence="2">AVDCRST_MAG39</strain>
    </source>
</reference>
<evidence type="ECO:0000256" key="1">
    <source>
        <dbReference type="SAM" id="MobiDB-lite"/>
    </source>
</evidence>
<accession>A0A6J4SSF5</accession>